<dbReference type="EMBL" id="CM027689">
    <property type="protein sequence ID" value="KAG0513333.1"/>
    <property type="molecule type" value="Genomic_DNA"/>
</dbReference>
<gene>
    <name evidence="2" type="ORF">BDA96_10G092800</name>
</gene>
<protein>
    <submittedName>
        <fullName evidence="2">Uncharacterized protein</fullName>
    </submittedName>
</protein>
<name>A0A921Q0D7_SORBI</name>
<evidence type="ECO:0000256" key="1">
    <source>
        <dbReference type="SAM" id="MobiDB-lite"/>
    </source>
</evidence>
<dbReference type="Proteomes" id="UP000807115">
    <property type="component" value="Chromosome 10"/>
</dbReference>
<dbReference type="AlphaFoldDB" id="A0A921Q0D7"/>
<accession>A0A921Q0D7</accession>
<feature type="region of interest" description="Disordered" evidence="1">
    <location>
        <begin position="48"/>
        <end position="68"/>
    </location>
</feature>
<organism evidence="2 3">
    <name type="scientific">Sorghum bicolor</name>
    <name type="common">Sorghum</name>
    <name type="synonym">Sorghum vulgare</name>
    <dbReference type="NCBI Taxonomy" id="4558"/>
    <lineage>
        <taxon>Eukaryota</taxon>
        <taxon>Viridiplantae</taxon>
        <taxon>Streptophyta</taxon>
        <taxon>Embryophyta</taxon>
        <taxon>Tracheophyta</taxon>
        <taxon>Spermatophyta</taxon>
        <taxon>Magnoliopsida</taxon>
        <taxon>Liliopsida</taxon>
        <taxon>Poales</taxon>
        <taxon>Poaceae</taxon>
        <taxon>PACMAD clade</taxon>
        <taxon>Panicoideae</taxon>
        <taxon>Andropogonodae</taxon>
        <taxon>Andropogoneae</taxon>
        <taxon>Sorghinae</taxon>
        <taxon>Sorghum</taxon>
    </lineage>
</organism>
<evidence type="ECO:0000313" key="2">
    <source>
        <dbReference type="EMBL" id="KAG0513333.1"/>
    </source>
</evidence>
<feature type="region of interest" description="Disordered" evidence="1">
    <location>
        <begin position="116"/>
        <end position="148"/>
    </location>
</feature>
<reference evidence="2" key="1">
    <citation type="journal article" date="2019" name="BMC Genomics">
        <title>A new reference genome for Sorghum bicolor reveals high levels of sequence similarity between sweet and grain genotypes: implications for the genetics of sugar metabolism.</title>
        <authorList>
            <person name="Cooper E.A."/>
            <person name="Brenton Z.W."/>
            <person name="Flinn B.S."/>
            <person name="Jenkins J."/>
            <person name="Shu S."/>
            <person name="Flowers D."/>
            <person name="Luo F."/>
            <person name="Wang Y."/>
            <person name="Xia P."/>
            <person name="Barry K."/>
            <person name="Daum C."/>
            <person name="Lipzen A."/>
            <person name="Yoshinaga Y."/>
            <person name="Schmutz J."/>
            <person name="Saski C."/>
            <person name="Vermerris W."/>
            <person name="Kresovich S."/>
        </authorList>
    </citation>
    <scope>NUCLEOTIDE SEQUENCE</scope>
</reference>
<reference evidence="2" key="2">
    <citation type="submission" date="2020-10" db="EMBL/GenBank/DDBJ databases">
        <authorList>
            <person name="Cooper E.A."/>
            <person name="Brenton Z.W."/>
            <person name="Flinn B.S."/>
            <person name="Jenkins J."/>
            <person name="Shu S."/>
            <person name="Flowers D."/>
            <person name="Luo F."/>
            <person name="Wang Y."/>
            <person name="Xia P."/>
            <person name="Barry K."/>
            <person name="Daum C."/>
            <person name="Lipzen A."/>
            <person name="Yoshinaga Y."/>
            <person name="Schmutz J."/>
            <person name="Saski C."/>
            <person name="Vermerris W."/>
            <person name="Kresovich S."/>
        </authorList>
    </citation>
    <scope>NUCLEOTIDE SEQUENCE</scope>
</reference>
<evidence type="ECO:0000313" key="3">
    <source>
        <dbReference type="Proteomes" id="UP000807115"/>
    </source>
</evidence>
<comment type="caution">
    <text evidence="2">The sequence shown here is derived from an EMBL/GenBank/DDBJ whole genome shotgun (WGS) entry which is preliminary data.</text>
</comment>
<proteinExistence type="predicted"/>
<sequence>MDIFFVSSVCPAVRPLVRVVRTRKQSGDHHPLPDSLPVSYHVRAGAVNHAPQSPPRERPNPSVRAPSSSVILECRPHELCPATASSSSVVCESAVLESTVLERQRLRRCSLLAHRHQGRPPSCGGGADADSTAHQGRVAMDVPGGKPK</sequence>